<dbReference type="AlphaFoldDB" id="A0AA41W8Q1"/>
<protein>
    <submittedName>
        <fullName evidence="2">HDOD domain-containing protein</fullName>
    </submittedName>
</protein>
<dbReference type="PROSITE" id="PS51833">
    <property type="entry name" value="HDOD"/>
    <property type="match status" value="1"/>
</dbReference>
<dbReference type="PANTHER" id="PTHR33525">
    <property type="match status" value="1"/>
</dbReference>
<comment type="caution">
    <text evidence="2">The sequence shown here is derived from an EMBL/GenBank/DDBJ whole genome shotgun (WGS) entry which is preliminary data.</text>
</comment>
<dbReference type="PANTHER" id="PTHR33525:SF3">
    <property type="entry name" value="RIBONUCLEASE Y"/>
    <property type="match status" value="1"/>
</dbReference>
<feature type="domain" description="HDOD" evidence="1">
    <location>
        <begin position="22"/>
        <end position="215"/>
    </location>
</feature>
<dbReference type="EMBL" id="JAMQGP010000004">
    <property type="protein sequence ID" value="MCM2680189.1"/>
    <property type="molecule type" value="Genomic_DNA"/>
</dbReference>
<organism evidence="2 3">
    <name type="scientific">Echinimonas agarilytica</name>
    <dbReference type="NCBI Taxonomy" id="1215918"/>
    <lineage>
        <taxon>Bacteria</taxon>
        <taxon>Pseudomonadati</taxon>
        <taxon>Pseudomonadota</taxon>
        <taxon>Gammaproteobacteria</taxon>
        <taxon>Alteromonadales</taxon>
        <taxon>Echinimonadaceae</taxon>
        <taxon>Echinimonas</taxon>
    </lineage>
</organism>
<dbReference type="Gene3D" id="1.10.3210.10">
    <property type="entry name" value="Hypothetical protein af1432"/>
    <property type="match status" value="1"/>
</dbReference>
<dbReference type="InterPro" id="IPR052340">
    <property type="entry name" value="RNase_Y/CdgJ"/>
</dbReference>
<evidence type="ECO:0000259" key="1">
    <source>
        <dbReference type="PROSITE" id="PS51833"/>
    </source>
</evidence>
<name>A0AA41W8Q1_9GAMM</name>
<keyword evidence="3" id="KW-1185">Reference proteome</keyword>
<dbReference type="RefSeq" id="WP_251261609.1">
    <property type="nucleotide sequence ID" value="NZ_JAMQGP010000004.1"/>
</dbReference>
<gene>
    <name evidence="2" type="ORF">NAF29_10980</name>
</gene>
<accession>A0AA41W8Q1</accession>
<dbReference type="Proteomes" id="UP001165393">
    <property type="component" value="Unassembled WGS sequence"/>
</dbReference>
<dbReference type="Pfam" id="PF08668">
    <property type="entry name" value="HDOD"/>
    <property type="match status" value="1"/>
</dbReference>
<proteinExistence type="predicted"/>
<dbReference type="InterPro" id="IPR013976">
    <property type="entry name" value="HDOD"/>
</dbReference>
<dbReference type="SUPFAM" id="SSF109604">
    <property type="entry name" value="HD-domain/PDEase-like"/>
    <property type="match status" value="1"/>
</dbReference>
<evidence type="ECO:0000313" key="2">
    <source>
        <dbReference type="EMBL" id="MCM2680189.1"/>
    </source>
</evidence>
<evidence type="ECO:0000313" key="3">
    <source>
        <dbReference type="Proteomes" id="UP001165393"/>
    </source>
</evidence>
<reference evidence="2 3" key="1">
    <citation type="journal article" date="2013" name="Antonie Van Leeuwenhoek">
        <title>Echinimonas agarilytica gen. nov., sp. nov., a new gammaproteobacterium isolated from the sea urchin Strongylocentrotus intermedius.</title>
        <authorList>
            <person name="Nedashkovskaya O.I."/>
            <person name="Stenkova A.M."/>
            <person name="Zhukova N.V."/>
            <person name="Van Trappen S."/>
            <person name="Lee J.S."/>
            <person name="Kim S.B."/>
        </authorList>
    </citation>
    <scope>NUCLEOTIDE SEQUENCE [LARGE SCALE GENOMIC DNA]</scope>
    <source>
        <strain evidence="2 3">KMM 6351</strain>
    </source>
</reference>
<sequence>MSTESALLSILTEKIRQDALILPTLPEVAIKIRDVADDPASTLHDIARVVGTDAALSARIIRVANTAYNSRSATIDTVSAAVFRIGLRAIKNVAIAMALEQLFISSNPIVKSCLRRVWQQSVAVACASIAVSEEYLLTHKSSPVSRDRLALAALLHEIGALPILTEAEIQAPDQISTKFLNNVIEKVSCTVGVHIVRHWNLGEDFAKVVWQWRNGAFQSEQVDYLDFVRLGYLYYQKTQFNIDVKEELEYYVDKGAINSVDVFMSHEFTNKLAQERLLYE</sequence>